<keyword evidence="2" id="KW-1185">Reference proteome</keyword>
<organism evidence="1 2">
    <name type="scientific">Yoonia vestfoldensis SKA53</name>
    <dbReference type="NCBI Taxonomy" id="314232"/>
    <lineage>
        <taxon>Bacteria</taxon>
        <taxon>Pseudomonadati</taxon>
        <taxon>Pseudomonadota</taxon>
        <taxon>Alphaproteobacteria</taxon>
        <taxon>Rhodobacterales</taxon>
        <taxon>Paracoccaceae</taxon>
        <taxon>Yoonia</taxon>
    </lineage>
</organism>
<comment type="caution">
    <text evidence="1">The sequence shown here is derived from an EMBL/GenBank/DDBJ whole genome shotgun (WGS) entry which is preliminary data.</text>
</comment>
<sequence length="55" mass="6076">MQQIATTYPEHARAIWKLGIPLILSNMAQFAIHMTDTLMLGWYDVTALAAATIAT</sequence>
<evidence type="ECO:0000313" key="2">
    <source>
        <dbReference type="Proteomes" id="UP000004507"/>
    </source>
</evidence>
<accession>A3V3M8</accession>
<name>A3V3M8_9RHOB</name>
<dbReference type="Proteomes" id="UP000004507">
    <property type="component" value="Unassembled WGS sequence"/>
</dbReference>
<dbReference type="STRING" id="314232.SKA53_01776"/>
<dbReference type="eggNOG" id="COG0534">
    <property type="taxonomic scope" value="Bacteria"/>
</dbReference>
<dbReference type="HOGENOM" id="CLU_3026881_0_0_5"/>
<dbReference type="RefSeq" id="WP_007204315.1">
    <property type="nucleotide sequence ID" value="NZ_CH672414.1"/>
</dbReference>
<protein>
    <submittedName>
        <fullName evidence="1">MATE efflux family protein</fullName>
    </submittedName>
</protein>
<gene>
    <name evidence="1" type="ORF">SKA53_01776</name>
</gene>
<dbReference type="AlphaFoldDB" id="A3V3M8"/>
<evidence type="ECO:0000313" key="1">
    <source>
        <dbReference type="EMBL" id="EAQ07085.1"/>
    </source>
</evidence>
<reference evidence="1 2" key="1">
    <citation type="submission" date="2006-01" db="EMBL/GenBank/DDBJ databases">
        <authorList>
            <person name="Hagstrom A."/>
            <person name="Ferriera S."/>
            <person name="Johnson J."/>
            <person name="Kravitz S."/>
            <person name="Halpern A."/>
            <person name="Remington K."/>
            <person name="Beeson K."/>
            <person name="Tran B."/>
            <person name="Rogers Y.-H."/>
            <person name="Friedman R."/>
            <person name="Venter J.C."/>
        </authorList>
    </citation>
    <scope>NUCLEOTIDE SEQUENCE [LARGE SCALE GENOMIC DNA]</scope>
    <source>
        <strain evidence="1 2">SKA53</strain>
    </source>
</reference>
<dbReference type="EMBL" id="AAMS01000003">
    <property type="protein sequence ID" value="EAQ07085.1"/>
    <property type="molecule type" value="Genomic_DNA"/>
</dbReference>
<proteinExistence type="predicted"/>